<proteinExistence type="predicted"/>
<keyword evidence="3" id="KW-1185">Reference proteome</keyword>
<name>A0A4Z2IWK9_9TELE</name>
<gene>
    <name evidence="2" type="ORF">EYF80_007466</name>
</gene>
<feature type="chain" id="PRO_5021217370" evidence="1">
    <location>
        <begin position="20"/>
        <end position="122"/>
    </location>
</feature>
<accession>A0A4Z2IWK9</accession>
<organism evidence="2 3">
    <name type="scientific">Liparis tanakae</name>
    <name type="common">Tanaka's snailfish</name>
    <dbReference type="NCBI Taxonomy" id="230148"/>
    <lineage>
        <taxon>Eukaryota</taxon>
        <taxon>Metazoa</taxon>
        <taxon>Chordata</taxon>
        <taxon>Craniata</taxon>
        <taxon>Vertebrata</taxon>
        <taxon>Euteleostomi</taxon>
        <taxon>Actinopterygii</taxon>
        <taxon>Neopterygii</taxon>
        <taxon>Teleostei</taxon>
        <taxon>Neoteleostei</taxon>
        <taxon>Acanthomorphata</taxon>
        <taxon>Eupercaria</taxon>
        <taxon>Perciformes</taxon>
        <taxon>Cottioidei</taxon>
        <taxon>Cottales</taxon>
        <taxon>Liparidae</taxon>
        <taxon>Liparis</taxon>
    </lineage>
</organism>
<evidence type="ECO:0000313" key="3">
    <source>
        <dbReference type="Proteomes" id="UP000314294"/>
    </source>
</evidence>
<evidence type="ECO:0000256" key="1">
    <source>
        <dbReference type="SAM" id="SignalP"/>
    </source>
</evidence>
<dbReference type="AlphaFoldDB" id="A0A4Z2IWK9"/>
<reference evidence="2 3" key="1">
    <citation type="submission" date="2019-03" db="EMBL/GenBank/DDBJ databases">
        <title>First draft genome of Liparis tanakae, snailfish: a comprehensive survey of snailfish specific genes.</title>
        <authorList>
            <person name="Kim W."/>
            <person name="Song I."/>
            <person name="Jeong J.-H."/>
            <person name="Kim D."/>
            <person name="Kim S."/>
            <person name="Ryu S."/>
            <person name="Song J.Y."/>
            <person name="Lee S.K."/>
        </authorList>
    </citation>
    <scope>NUCLEOTIDE SEQUENCE [LARGE SCALE GENOMIC DNA]</scope>
    <source>
        <tissue evidence="2">Muscle</tissue>
    </source>
</reference>
<dbReference type="EMBL" id="SRLO01000040">
    <property type="protein sequence ID" value="TNN82345.1"/>
    <property type="molecule type" value="Genomic_DNA"/>
</dbReference>
<dbReference type="Proteomes" id="UP000314294">
    <property type="component" value="Unassembled WGS sequence"/>
</dbReference>
<protein>
    <submittedName>
        <fullName evidence="2">Uncharacterized protein</fullName>
    </submittedName>
</protein>
<sequence length="122" mass="13426">MKLLLRQALTLAIDFCSLAHPNQVMPCKGSYWLLSQTFPEVIGGVTSTLHVMPCKDSYWLLSQTFPEVIGGVTSTLHVMPCKGSYWLLSQTFPEVIGGVTSTLHVTSTMSFHPRKTVRGGVK</sequence>
<evidence type="ECO:0000313" key="2">
    <source>
        <dbReference type="EMBL" id="TNN82345.1"/>
    </source>
</evidence>
<feature type="signal peptide" evidence="1">
    <location>
        <begin position="1"/>
        <end position="19"/>
    </location>
</feature>
<comment type="caution">
    <text evidence="2">The sequence shown here is derived from an EMBL/GenBank/DDBJ whole genome shotgun (WGS) entry which is preliminary data.</text>
</comment>
<keyword evidence="1" id="KW-0732">Signal</keyword>